<accession>A0AC61U5Z9</accession>
<evidence type="ECO:0000313" key="1">
    <source>
        <dbReference type="EMBL" id="UUZ45261.1"/>
    </source>
</evidence>
<organism evidence="1 2">
    <name type="scientific">Janibacter limosus</name>
    <dbReference type="NCBI Taxonomy" id="53458"/>
    <lineage>
        <taxon>Bacteria</taxon>
        <taxon>Bacillati</taxon>
        <taxon>Actinomycetota</taxon>
        <taxon>Actinomycetes</taxon>
        <taxon>Micrococcales</taxon>
        <taxon>Intrasporangiaceae</taxon>
        <taxon>Janibacter</taxon>
    </lineage>
</organism>
<proteinExistence type="predicted"/>
<evidence type="ECO:0000313" key="2">
    <source>
        <dbReference type="Proteomes" id="UP001059663"/>
    </source>
</evidence>
<dbReference type="EMBL" id="CP087977">
    <property type="protein sequence ID" value="UUZ45261.1"/>
    <property type="molecule type" value="Genomic_DNA"/>
</dbReference>
<protein>
    <submittedName>
        <fullName evidence="1">Uncharacterized protein</fullName>
    </submittedName>
</protein>
<sequence>MTQHLTFLMLGLGNGSVFAALALALVLTYRSSGVVNFATGSIALVTAYVYALLRQGELLNLIPGMDNTIPIGDPRGLVPAAIASVVVAGLIGLGLHTVVFRPLRHAPRWPRRWPRSVSRS</sequence>
<dbReference type="Proteomes" id="UP001059663">
    <property type="component" value="Chromosome"/>
</dbReference>
<reference evidence="1" key="1">
    <citation type="submission" date="2021-11" db="EMBL/GenBank/DDBJ databases">
        <title>Study of the species diversity of bacterial strains isolated from a unique natural object - Shulgan-Tash cave (Bashkiria).</title>
        <authorList>
            <person name="Sazanova A.L."/>
            <person name="Chirak E.R."/>
            <person name="Safronova V.I."/>
        </authorList>
    </citation>
    <scope>NUCLEOTIDE SEQUENCE</scope>
    <source>
        <strain evidence="1">P1</strain>
    </source>
</reference>
<gene>
    <name evidence="1" type="ORF">LP422_03125</name>
</gene>
<name>A0AC61U5Z9_9MICO</name>